<protein>
    <submittedName>
        <fullName evidence="1">Uncharacterized protein</fullName>
    </submittedName>
</protein>
<name>A0A7J8ES86_MOLMO</name>
<comment type="caution">
    <text evidence="1">The sequence shown here is derived from an EMBL/GenBank/DDBJ whole genome shotgun (WGS) entry which is preliminary data.</text>
</comment>
<accession>A0A7J8ES86</accession>
<dbReference type="Proteomes" id="UP000550707">
    <property type="component" value="Unassembled WGS sequence"/>
</dbReference>
<evidence type="ECO:0000313" key="1">
    <source>
        <dbReference type="EMBL" id="KAF6437902.1"/>
    </source>
</evidence>
<gene>
    <name evidence="1" type="ORF">HJG59_008632</name>
</gene>
<reference evidence="1 2" key="1">
    <citation type="journal article" date="2020" name="Nature">
        <title>Six reference-quality genomes reveal evolution of bat adaptations.</title>
        <authorList>
            <person name="Jebb D."/>
            <person name="Huang Z."/>
            <person name="Pippel M."/>
            <person name="Hughes G.M."/>
            <person name="Lavrichenko K."/>
            <person name="Devanna P."/>
            <person name="Winkler S."/>
            <person name="Jermiin L.S."/>
            <person name="Skirmuntt E.C."/>
            <person name="Katzourakis A."/>
            <person name="Burkitt-Gray L."/>
            <person name="Ray D.A."/>
            <person name="Sullivan K.A.M."/>
            <person name="Roscito J.G."/>
            <person name="Kirilenko B.M."/>
            <person name="Davalos L.M."/>
            <person name="Corthals A.P."/>
            <person name="Power M.L."/>
            <person name="Jones G."/>
            <person name="Ransome R.D."/>
            <person name="Dechmann D.K.N."/>
            <person name="Locatelli A.G."/>
            <person name="Puechmaille S.J."/>
            <person name="Fedrigo O."/>
            <person name="Jarvis E.D."/>
            <person name="Hiller M."/>
            <person name="Vernes S.C."/>
            <person name="Myers E.W."/>
            <person name="Teeling E.C."/>
        </authorList>
    </citation>
    <scope>NUCLEOTIDE SEQUENCE [LARGE SCALE GENOMIC DNA]</scope>
    <source>
        <strain evidence="1">MMolMol1</strain>
        <tissue evidence="1">Muscle</tissue>
    </source>
</reference>
<sequence length="140" mass="14596">MAVLSACEPLRPGAAAPSGTPTRCLSPVVSAPPVRGAWKTKVCSASPAPTASNLSIPCSWLRGGQDTTRAPGTERVGLGVSGGRLLWGAVVSVRNTGETPARVNMFLLWTVSLPVLQVDGFVTSISFHLRDPSVKISNLF</sequence>
<dbReference type="InParanoid" id="A0A7J8ES86"/>
<organism evidence="1 2">
    <name type="scientific">Molossus molossus</name>
    <name type="common">Pallas' mastiff bat</name>
    <name type="synonym">Vespertilio molossus</name>
    <dbReference type="NCBI Taxonomy" id="27622"/>
    <lineage>
        <taxon>Eukaryota</taxon>
        <taxon>Metazoa</taxon>
        <taxon>Chordata</taxon>
        <taxon>Craniata</taxon>
        <taxon>Vertebrata</taxon>
        <taxon>Euteleostomi</taxon>
        <taxon>Mammalia</taxon>
        <taxon>Eutheria</taxon>
        <taxon>Laurasiatheria</taxon>
        <taxon>Chiroptera</taxon>
        <taxon>Yangochiroptera</taxon>
        <taxon>Molossidae</taxon>
        <taxon>Molossus</taxon>
    </lineage>
</organism>
<dbReference type="AlphaFoldDB" id="A0A7J8ES86"/>
<keyword evidence="2" id="KW-1185">Reference proteome</keyword>
<dbReference type="EMBL" id="JACASF010000013">
    <property type="protein sequence ID" value="KAF6437902.1"/>
    <property type="molecule type" value="Genomic_DNA"/>
</dbReference>
<evidence type="ECO:0000313" key="2">
    <source>
        <dbReference type="Proteomes" id="UP000550707"/>
    </source>
</evidence>
<proteinExistence type="predicted"/>